<protein>
    <submittedName>
        <fullName evidence="2">Uncharacterized protein</fullName>
    </submittedName>
</protein>
<name>A0A182IZA9_ANOAO</name>
<organism evidence="2">
    <name type="scientific">Anopheles atroparvus</name>
    <name type="common">European mosquito</name>
    <dbReference type="NCBI Taxonomy" id="41427"/>
    <lineage>
        <taxon>Eukaryota</taxon>
        <taxon>Metazoa</taxon>
        <taxon>Ecdysozoa</taxon>
        <taxon>Arthropoda</taxon>
        <taxon>Hexapoda</taxon>
        <taxon>Insecta</taxon>
        <taxon>Pterygota</taxon>
        <taxon>Neoptera</taxon>
        <taxon>Endopterygota</taxon>
        <taxon>Diptera</taxon>
        <taxon>Nematocera</taxon>
        <taxon>Culicoidea</taxon>
        <taxon>Culicidae</taxon>
        <taxon>Anophelinae</taxon>
        <taxon>Anopheles</taxon>
    </lineage>
</organism>
<accession>A0A182IZA9</accession>
<sequence>MTVLLFAEATPPPSEATNLANVPAPGATGATDAATVAVGVDWMFVPPPCGTVDLLFTLFFIVDCMPNAADGPPPLPPLDAAEEEDNDDDVCRFESLPCPNPRLPAPLPAIALLYGTLPPMLVPLLLTGVAADVPLLMPEDELVTRDCDCCCCCCADVVDVRNRFLEAVGRPFDVAPDDGVADAALELAPEATMLATLPATVDDDDVAALTPAPPVARLDALLFLPAPPPPPPPEAAAFVMAADSRSSSSSCSLSLSSSSSLSSSASSSSSSLLPSPPSAEFSLRCCSRFSALRRFLRSRRLAAAALRFSSRERSTSSSLSRIDAFMFAFVACWSLAARITFTQSWHFSSSSCSLMVFIYRVISWSDGNCVTCPTIHFTTFVWPLRKAAIRQDTLRLSCESMSPPALHSNSTTPRWPPFAASQSGELPFLFFTSTAAPRESSNSTNFSGLHQRRQARLCPVLDIGLAVEQQTDDLVPPLEAGQCQRRVSIRLDLRVNVGAHVEQQLHGSHVPIHGGQHERRDAQLTARARVDFGAVLQKQLDDVHVATASRQTERRVVRHVPMLPVRVHAQQQLDHLVPPPGARQRQGRVLRAFRLRLDLRTITQQRVNHFLVAGRRRQYQRREALLVLVLDVGATLDQQLHQVLVSAGTGERERGVMRLENFVDALDPLVAVHLPAAVRLGDRSVLRVERFERFIQCRIHAADALGNAFHFRLLDVEHGHVLVPFLDVLVAIGSISEFDWLNIQNNALPVFIDEDGGGVEGSSMLEPGQLSGGVSEGDFGGSPSKRDDADDDSVVTADLVVPSSLVSVFMPHSDGVSADLSAEALLPDDNDGPVVCD</sequence>
<feature type="compositionally biased region" description="Gly residues" evidence="1">
    <location>
        <begin position="770"/>
        <end position="780"/>
    </location>
</feature>
<dbReference type="EnsemblMetazoa" id="AATE008359-RA">
    <property type="protein sequence ID" value="AATE008359-PA.1"/>
    <property type="gene ID" value="AATE008359"/>
</dbReference>
<proteinExistence type="predicted"/>
<feature type="region of interest" description="Disordered" evidence="1">
    <location>
        <begin position="762"/>
        <end position="793"/>
    </location>
</feature>
<reference evidence="2" key="1">
    <citation type="submission" date="2022-08" db="UniProtKB">
        <authorList>
            <consortium name="EnsemblMetazoa"/>
        </authorList>
    </citation>
    <scope>IDENTIFICATION</scope>
    <source>
        <strain evidence="2">EBRO</strain>
    </source>
</reference>
<dbReference type="AlphaFoldDB" id="A0A182IZA9"/>
<evidence type="ECO:0000313" key="2">
    <source>
        <dbReference type="EnsemblMetazoa" id="AATE008359-PA.1"/>
    </source>
</evidence>
<evidence type="ECO:0000256" key="1">
    <source>
        <dbReference type="SAM" id="MobiDB-lite"/>
    </source>
</evidence>
<dbReference type="VEuPathDB" id="VectorBase:AATE008359"/>